<evidence type="ECO:0000259" key="4">
    <source>
        <dbReference type="PROSITE" id="PS51077"/>
    </source>
</evidence>
<dbReference type="InterPro" id="IPR014757">
    <property type="entry name" value="Tscrpt_reg_IclR_C"/>
</dbReference>
<organism evidence="6 7">
    <name type="scientific">Paracandidimonas soli</name>
    <dbReference type="NCBI Taxonomy" id="1917182"/>
    <lineage>
        <taxon>Bacteria</taxon>
        <taxon>Pseudomonadati</taxon>
        <taxon>Pseudomonadota</taxon>
        <taxon>Betaproteobacteria</taxon>
        <taxon>Burkholderiales</taxon>
        <taxon>Alcaligenaceae</taxon>
        <taxon>Paracandidimonas</taxon>
    </lineage>
</organism>
<dbReference type="Gene3D" id="1.10.10.10">
    <property type="entry name" value="Winged helix-like DNA-binding domain superfamily/Winged helix DNA-binding domain"/>
    <property type="match status" value="1"/>
</dbReference>
<keyword evidence="3" id="KW-0804">Transcription</keyword>
<dbReference type="AlphaFoldDB" id="A0A4R3VD07"/>
<dbReference type="InterPro" id="IPR029016">
    <property type="entry name" value="GAF-like_dom_sf"/>
</dbReference>
<sequence>MSSSHTTRKRPPLAVKPAVPAVERATRLLDMVALSDEPVTISGAARDLGLAKSTAHGLINTLVELGLLERSGPGVVMGGHVMFWANAFMARSDLVAEFVRLWDDGGQDLNSETASLTILDGLDVVYIASQHGTDPLGITFKTGMRLPAAYTATGKAILATLPDAAIRQLYAQGLPPSMTPHSVRSVDALIAELTDVRKRGYSIDDQQIREGMVCFGAPVYDFSGKRAVGGIALSTHISRLDDAQREDMGRKAVRHAQRLSRRLGFHQEGGN</sequence>
<dbReference type="PANTHER" id="PTHR30136:SF24">
    <property type="entry name" value="HTH-TYPE TRANSCRIPTIONAL REPRESSOR ALLR"/>
    <property type="match status" value="1"/>
</dbReference>
<dbReference type="Proteomes" id="UP000294692">
    <property type="component" value="Unassembled WGS sequence"/>
</dbReference>
<dbReference type="SUPFAM" id="SSF46785">
    <property type="entry name" value="Winged helix' DNA-binding domain"/>
    <property type="match status" value="1"/>
</dbReference>
<name>A0A4R3VD07_9BURK</name>
<dbReference type="InterPro" id="IPR036390">
    <property type="entry name" value="WH_DNA-bd_sf"/>
</dbReference>
<evidence type="ECO:0000256" key="1">
    <source>
        <dbReference type="ARBA" id="ARBA00023015"/>
    </source>
</evidence>
<proteinExistence type="predicted"/>
<evidence type="ECO:0000313" key="7">
    <source>
        <dbReference type="Proteomes" id="UP000294692"/>
    </source>
</evidence>
<keyword evidence="7" id="KW-1185">Reference proteome</keyword>
<dbReference type="PROSITE" id="PS51077">
    <property type="entry name" value="HTH_ICLR"/>
    <property type="match status" value="1"/>
</dbReference>
<dbReference type="PROSITE" id="PS51078">
    <property type="entry name" value="ICLR_ED"/>
    <property type="match status" value="1"/>
</dbReference>
<dbReference type="GO" id="GO:0003677">
    <property type="term" value="F:DNA binding"/>
    <property type="evidence" value="ECO:0007669"/>
    <property type="project" value="UniProtKB-KW"/>
</dbReference>
<dbReference type="SMART" id="SM00346">
    <property type="entry name" value="HTH_ICLR"/>
    <property type="match status" value="1"/>
</dbReference>
<feature type="domain" description="HTH iclR-type" evidence="4">
    <location>
        <begin position="19"/>
        <end position="79"/>
    </location>
</feature>
<evidence type="ECO:0000259" key="5">
    <source>
        <dbReference type="PROSITE" id="PS51078"/>
    </source>
</evidence>
<dbReference type="Pfam" id="PF01614">
    <property type="entry name" value="IclR_C"/>
    <property type="match status" value="1"/>
</dbReference>
<feature type="domain" description="IclR-ED" evidence="5">
    <location>
        <begin position="80"/>
        <end position="265"/>
    </location>
</feature>
<dbReference type="InterPro" id="IPR036388">
    <property type="entry name" value="WH-like_DNA-bd_sf"/>
</dbReference>
<evidence type="ECO:0000313" key="6">
    <source>
        <dbReference type="EMBL" id="TCV03206.1"/>
    </source>
</evidence>
<gene>
    <name evidence="6" type="ORF">EV686_101670</name>
</gene>
<evidence type="ECO:0000256" key="3">
    <source>
        <dbReference type="ARBA" id="ARBA00023163"/>
    </source>
</evidence>
<dbReference type="PANTHER" id="PTHR30136">
    <property type="entry name" value="HELIX-TURN-HELIX TRANSCRIPTIONAL REGULATOR, ICLR FAMILY"/>
    <property type="match status" value="1"/>
</dbReference>
<keyword evidence="2" id="KW-0238">DNA-binding</keyword>
<dbReference type="OrthoDB" id="13103at2"/>
<keyword evidence="1" id="KW-0805">Transcription regulation</keyword>
<dbReference type="EMBL" id="SMBX01000001">
    <property type="protein sequence ID" value="TCV03206.1"/>
    <property type="molecule type" value="Genomic_DNA"/>
</dbReference>
<dbReference type="InterPro" id="IPR050707">
    <property type="entry name" value="HTH_MetabolicPath_Reg"/>
</dbReference>
<dbReference type="RefSeq" id="WP_132473437.1">
    <property type="nucleotide sequence ID" value="NZ_JBHRVM010000001.1"/>
</dbReference>
<comment type="caution">
    <text evidence="6">The sequence shown here is derived from an EMBL/GenBank/DDBJ whole genome shotgun (WGS) entry which is preliminary data.</text>
</comment>
<dbReference type="SUPFAM" id="SSF55781">
    <property type="entry name" value="GAF domain-like"/>
    <property type="match status" value="1"/>
</dbReference>
<dbReference type="InterPro" id="IPR005471">
    <property type="entry name" value="Tscrpt_reg_IclR_N"/>
</dbReference>
<dbReference type="GO" id="GO:0045892">
    <property type="term" value="P:negative regulation of DNA-templated transcription"/>
    <property type="evidence" value="ECO:0007669"/>
    <property type="project" value="TreeGrafter"/>
</dbReference>
<accession>A0A4R3VD07</accession>
<evidence type="ECO:0000256" key="2">
    <source>
        <dbReference type="ARBA" id="ARBA00023125"/>
    </source>
</evidence>
<dbReference type="Gene3D" id="3.30.450.40">
    <property type="match status" value="1"/>
</dbReference>
<reference evidence="6 7" key="1">
    <citation type="submission" date="2019-03" db="EMBL/GenBank/DDBJ databases">
        <title>Genomic Encyclopedia of Type Strains, Phase IV (KMG-IV): sequencing the most valuable type-strain genomes for metagenomic binning, comparative biology and taxonomic classification.</title>
        <authorList>
            <person name="Goeker M."/>
        </authorList>
    </citation>
    <scope>NUCLEOTIDE SEQUENCE [LARGE SCALE GENOMIC DNA]</scope>
    <source>
        <strain evidence="6 7">DSM 100048</strain>
    </source>
</reference>
<dbReference type="Pfam" id="PF09339">
    <property type="entry name" value="HTH_IclR"/>
    <property type="match status" value="1"/>
</dbReference>
<protein>
    <submittedName>
        <fullName evidence="6">IclR family transcriptional regulator</fullName>
    </submittedName>
</protein>
<dbReference type="GO" id="GO:0003700">
    <property type="term" value="F:DNA-binding transcription factor activity"/>
    <property type="evidence" value="ECO:0007669"/>
    <property type="project" value="TreeGrafter"/>
</dbReference>